<protein>
    <submittedName>
        <fullName evidence="5">Biotin carboxylase</fullName>
        <ecNumber evidence="5">6.3.4.14</ecNumber>
    </submittedName>
</protein>
<dbReference type="EMBL" id="MAJD01000001">
    <property type="protein sequence ID" value="OBX36879.1"/>
    <property type="molecule type" value="Genomic_DNA"/>
</dbReference>
<reference evidence="5 6" key="1">
    <citation type="submission" date="2016-06" db="EMBL/GenBank/DDBJ databases">
        <title>Genome sequence of halotolerant plant growth promoting strain of Halomonas elongata HEK1 isolated from salterns of Rann of Kutch, Gujarat, India.</title>
        <authorList>
            <person name="Gaba S."/>
            <person name="Singh R.N."/>
            <person name="Abrol S."/>
            <person name="Kaushik R."/>
            <person name="Saxena A.K."/>
        </authorList>
    </citation>
    <scope>NUCLEOTIDE SEQUENCE [LARGE SCALE GENOMIC DNA]</scope>
    <source>
        <strain evidence="5 6">HEK1</strain>
    </source>
</reference>
<evidence type="ECO:0000256" key="3">
    <source>
        <dbReference type="ARBA" id="ARBA00022840"/>
    </source>
</evidence>
<dbReference type="PATRIC" id="fig|2746.7.peg.1263"/>
<organism evidence="5 6">
    <name type="scientific">Halomonas elongata</name>
    <dbReference type="NCBI Taxonomy" id="2746"/>
    <lineage>
        <taxon>Bacteria</taxon>
        <taxon>Pseudomonadati</taxon>
        <taxon>Pseudomonadota</taxon>
        <taxon>Gammaproteobacteria</taxon>
        <taxon>Oceanospirillales</taxon>
        <taxon>Halomonadaceae</taxon>
        <taxon>Halomonas</taxon>
    </lineage>
</organism>
<evidence type="ECO:0000259" key="4">
    <source>
        <dbReference type="PROSITE" id="PS50979"/>
    </source>
</evidence>
<proteinExistence type="predicted"/>
<evidence type="ECO:0000313" key="6">
    <source>
        <dbReference type="Proteomes" id="UP000092504"/>
    </source>
</evidence>
<accession>A0A1B8P3R8</accession>
<evidence type="ECO:0000313" key="5">
    <source>
        <dbReference type="EMBL" id="OBX36879.1"/>
    </source>
</evidence>
<keyword evidence="3" id="KW-0067">ATP-binding</keyword>
<keyword evidence="2" id="KW-0547">Nucleotide-binding</keyword>
<keyword evidence="1 5" id="KW-0436">Ligase</keyword>
<evidence type="ECO:0000256" key="2">
    <source>
        <dbReference type="ARBA" id="ARBA00022741"/>
    </source>
</evidence>
<dbReference type="Proteomes" id="UP000092504">
    <property type="component" value="Unassembled WGS sequence"/>
</dbReference>
<dbReference type="SUPFAM" id="SSF56059">
    <property type="entry name" value="Glutathione synthetase ATP-binding domain-like"/>
    <property type="match status" value="1"/>
</dbReference>
<dbReference type="Gene3D" id="3.30.470.20">
    <property type="entry name" value="ATP-grasp fold, B domain"/>
    <property type="match status" value="1"/>
</dbReference>
<dbReference type="InterPro" id="IPR005479">
    <property type="entry name" value="CPAse_ATP-bd"/>
</dbReference>
<feature type="domain" description="Biotin carboxylation" evidence="4">
    <location>
        <begin position="1"/>
        <end position="305"/>
    </location>
</feature>
<evidence type="ECO:0000256" key="1">
    <source>
        <dbReference type="ARBA" id="ARBA00022598"/>
    </source>
</evidence>
<dbReference type="GO" id="GO:0005524">
    <property type="term" value="F:ATP binding"/>
    <property type="evidence" value="ECO:0007669"/>
    <property type="project" value="UniProtKB-KW"/>
</dbReference>
<dbReference type="AlphaFoldDB" id="A0A1B8P3R8"/>
<dbReference type="EC" id="6.3.4.14" evidence="5"/>
<sequence>MAAHGGEASLIDEARAAGCDALHPGEGDAVRQAALAERCRHLGLRFLGAETALLEAMANDRTMRQSMREAGLPLAMPESDGEIVAMSLLADRFGRVLYLSPRQCRGDAAVAPLNGLTVERYRYLGELAARGVARLGVVGLVEMRFCVAGNRLGFVDMRSGPTGDEALDEALVGLDPLVKQLRVLAGEPLRERQSRVSLNGQARLWRLEPPSDGVFTGGPGVRLDRCEQGGQARLLVWGRRPEEVERRAWRVFAEWWGTRRPADACEPVWHRHFPCGAGFAILHCSNRVACRSRSGPCHGAPRCMP</sequence>
<dbReference type="Pfam" id="PF02786">
    <property type="entry name" value="CPSase_L_D2"/>
    <property type="match status" value="1"/>
</dbReference>
<name>A0A1B8P3R8_HALEL</name>
<gene>
    <name evidence="5" type="primary">accC_1</name>
    <name evidence="5" type="ORF">A8U91_01226</name>
</gene>
<dbReference type="GO" id="GO:0004075">
    <property type="term" value="F:biotin carboxylase activity"/>
    <property type="evidence" value="ECO:0007669"/>
    <property type="project" value="UniProtKB-EC"/>
</dbReference>
<comment type="caution">
    <text evidence="5">The sequence shown here is derived from an EMBL/GenBank/DDBJ whole genome shotgun (WGS) entry which is preliminary data.</text>
</comment>
<dbReference type="PROSITE" id="PS50979">
    <property type="entry name" value="BC"/>
    <property type="match status" value="1"/>
</dbReference>
<dbReference type="InterPro" id="IPR011764">
    <property type="entry name" value="Biotin_carboxylation_dom"/>
</dbReference>